<sequence>MTSLALALEARPPLPHGLIRAVDDAERLLLAVHAHATMLAELGDIELPPAARADAMQVRAIASLYLASTLEMAGLIQAADDFTRLMRTGALDGDIGDAAPAIERFWQGRNQRPSEAERLSLFGRLFGAPTGPEDASARANGDFEELLLNLCDAIMKAADGGSQGRARQAAIQVAENVSGAASGMVLMLARQILDTLSQAIALLNNAQVRALLHARTLWDAVGAIDRKFRRTPRPTLTLLRRGRAGMAVLAWLAEHVDTIETAGGNLVQASDPVVDSAVDWVDETLSIVRGQGSAPPAPNPPSAPGGASTSWRDLGS</sequence>
<comment type="caution">
    <text evidence="2">The sequence shown here is derived from an EMBL/GenBank/DDBJ whole genome shotgun (WGS) entry which is preliminary data.</text>
</comment>
<keyword evidence="3" id="KW-1185">Reference proteome</keyword>
<protein>
    <submittedName>
        <fullName evidence="2">Uncharacterized protein</fullName>
    </submittedName>
</protein>
<dbReference type="Proteomes" id="UP000564677">
    <property type="component" value="Unassembled WGS sequence"/>
</dbReference>
<evidence type="ECO:0000313" key="2">
    <source>
        <dbReference type="EMBL" id="NIJ66011.1"/>
    </source>
</evidence>
<accession>A0A7X5ZWD1</accession>
<dbReference type="RefSeq" id="WP_167300305.1">
    <property type="nucleotide sequence ID" value="NZ_JAASQV010000002.1"/>
</dbReference>
<reference evidence="2 3" key="1">
    <citation type="submission" date="2020-03" db="EMBL/GenBank/DDBJ databases">
        <title>Genomic Encyclopedia of Type Strains, Phase IV (KMG-IV): sequencing the most valuable type-strain genomes for metagenomic binning, comparative biology and taxonomic classification.</title>
        <authorList>
            <person name="Goeker M."/>
        </authorList>
    </citation>
    <scope>NUCLEOTIDE SEQUENCE [LARGE SCALE GENOMIC DNA]</scope>
    <source>
        <strain evidence="2 3">DSM 4733</strain>
    </source>
</reference>
<gene>
    <name evidence="2" type="ORF">FHR20_002973</name>
</gene>
<evidence type="ECO:0000256" key="1">
    <source>
        <dbReference type="SAM" id="MobiDB-lite"/>
    </source>
</evidence>
<feature type="region of interest" description="Disordered" evidence="1">
    <location>
        <begin position="289"/>
        <end position="316"/>
    </location>
</feature>
<proteinExistence type="predicted"/>
<organism evidence="2 3">
    <name type="scientific">Sphingomonas leidyi</name>
    <dbReference type="NCBI Taxonomy" id="68569"/>
    <lineage>
        <taxon>Bacteria</taxon>
        <taxon>Pseudomonadati</taxon>
        <taxon>Pseudomonadota</taxon>
        <taxon>Alphaproteobacteria</taxon>
        <taxon>Sphingomonadales</taxon>
        <taxon>Sphingomonadaceae</taxon>
        <taxon>Sphingomonas</taxon>
    </lineage>
</organism>
<name>A0A7X5ZWD1_9SPHN</name>
<evidence type="ECO:0000313" key="3">
    <source>
        <dbReference type="Proteomes" id="UP000564677"/>
    </source>
</evidence>
<dbReference type="EMBL" id="JAASQV010000002">
    <property type="protein sequence ID" value="NIJ66011.1"/>
    <property type="molecule type" value="Genomic_DNA"/>
</dbReference>
<dbReference type="AlphaFoldDB" id="A0A7X5ZWD1"/>